<dbReference type="Proteomes" id="UP000269945">
    <property type="component" value="Unassembled WGS sequence"/>
</dbReference>
<accession>A0A9X9Q1Z9</accession>
<evidence type="ECO:0000313" key="1">
    <source>
        <dbReference type="EMBL" id="VCW97424.1"/>
    </source>
</evidence>
<proteinExistence type="predicted"/>
<dbReference type="AlphaFoldDB" id="A0A9X9Q1Z9"/>
<name>A0A9X9Q1Z9_GULGU</name>
<keyword evidence="2" id="KW-1185">Reference proteome</keyword>
<evidence type="ECO:0000313" key="2">
    <source>
        <dbReference type="Proteomes" id="UP000269945"/>
    </source>
</evidence>
<gene>
    <name evidence="1" type="ORF">BN2614_LOCUS4</name>
</gene>
<dbReference type="EMBL" id="CYRY02021795">
    <property type="protein sequence ID" value="VCW97424.1"/>
    <property type="molecule type" value="Genomic_DNA"/>
</dbReference>
<protein>
    <submittedName>
        <fullName evidence="1">Uncharacterized protein</fullName>
    </submittedName>
</protein>
<reference evidence="1 2" key="1">
    <citation type="submission" date="2018-10" db="EMBL/GenBank/DDBJ databases">
        <authorList>
            <person name="Ekblom R."/>
            <person name="Jareborg N."/>
        </authorList>
    </citation>
    <scope>NUCLEOTIDE SEQUENCE [LARGE SCALE GENOMIC DNA]</scope>
    <source>
        <tissue evidence="1">Muscle</tissue>
    </source>
</reference>
<sequence>MCHTWLEAQGMLRQTRCKSPPEQLAGYRGAWQETDCVASLLSVLVSTRSSFCFPMRSCAESCHPASSSFHSFSDFTTGLHLVIEAPQRLLVYTPALPIVFPRQSTTL</sequence>
<organism evidence="1 2">
    <name type="scientific">Gulo gulo</name>
    <name type="common">Wolverine</name>
    <name type="synonym">Gluton</name>
    <dbReference type="NCBI Taxonomy" id="48420"/>
    <lineage>
        <taxon>Eukaryota</taxon>
        <taxon>Metazoa</taxon>
        <taxon>Chordata</taxon>
        <taxon>Craniata</taxon>
        <taxon>Vertebrata</taxon>
        <taxon>Euteleostomi</taxon>
        <taxon>Mammalia</taxon>
        <taxon>Eutheria</taxon>
        <taxon>Laurasiatheria</taxon>
        <taxon>Carnivora</taxon>
        <taxon>Caniformia</taxon>
        <taxon>Musteloidea</taxon>
        <taxon>Mustelidae</taxon>
        <taxon>Guloninae</taxon>
        <taxon>Gulo</taxon>
    </lineage>
</organism>
<comment type="caution">
    <text evidence="1">The sequence shown here is derived from an EMBL/GenBank/DDBJ whole genome shotgun (WGS) entry which is preliminary data.</text>
</comment>